<dbReference type="EMBL" id="AP023367">
    <property type="protein sequence ID" value="BCJ94379.1"/>
    <property type="molecule type" value="Genomic_DNA"/>
</dbReference>
<sequence>MEYTMEELLPIVEKLTGKYTSFESSSITYETARMLMGAVLYCIEEFYNTGSTGLTVAEKLDASIAYQRGYDLVISKVYASKEIYEDILGTFNDFQCRNCKDTITKGLPQFFLKYDPKFNPQDHILTLDYPTVRPVHAFCGINVIYEYLCNIQTEWIFLNAFDTKRIELLLERIMTDYQNLFLDNISYSVLLSCLGCIIAEKPIAMLELQADDMETIAHYFKHDTVEKAELKIEMLLSKLFDNVYTERTALKDYFAPLSKDYAIRIVNGLNHHSLKGIFYITDTL</sequence>
<accession>A0A6S6QZ89</accession>
<dbReference type="KEGG" id="acel:acsn021_19480"/>
<dbReference type="Pfam" id="PF19677">
    <property type="entry name" value="DUF6179"/>
    <property type="match status" value="1"/>
</dbReference>
<organism evidence="1 2">
    <name type="scientific">Anaerocolumna cellulosilytica</name>
    <dbReference type="NCBI Taxonomy" id="433286"/>
    <lineage>
        <taxon>Bacteria</taxon>
        <taxon>Bacillati</taxon>
        <taxon>Bacillota</taxon>
        <taxon>Clostridia</taxon>
        <taxon>Lachnospirales</taxon>
        <taxon>Lachnospiraceae</taxon>
        <taxon>Anaerocolumna</taxon>
    </lineage>
</organism>
<keyword evidence="2" id="KW-1185">Reference proteome</keyword>
<reference evidence="1 2" key="1">
    <citation type="journal article" date="2016" name="Int. J. Syst. Evol. Microbiol.">
        <title>Descriptions of Anaerotaenia torta gen. nov., sp. nov. and Anaerocolumna cellulosilytica gen. nov., sp. nov. isolated from a methanogenic reactor of cattle waste.</title>
        <authorList>
            <person name="Uek A."/>
            <person name="Ohtaki Y."/>
            <person name="Kaku N."/>
            <person name="Ueki K."/>
        </authorList>
    </citation>
    <scope>NUCLEOTIDE SEQUENCE [LARGE SCALE GENOMIC DNA]</scope>
    <source>
        <strain evidence="1 2">SN021</strain>
    </source>
</reference>
<name>A0A6S6QZ89_9FIRM</name>
<dbReference type="AlphaFoldDB" id="A0A6S6QZ89"/>
<proteinExistence type="predicted"/>
<dbReference type="Proteomes" id="UP000515561">
    <property type="component" value="Chromosome"/>
</dbReference>
<dbReference type="RefSeq" id="WP_184091004.1">
    <property type="nucleotide sequence ID" value="NZ_AP023367.1"/>
</dbReference>
<dbReference type="InterPro" id="IPR045751">
    <property type="entry name" value="DUF6179"/>
</dbReference>
<evidence type="ECO:0000313" key="1">
    <source>
        <dbReference type="EMBL" id="BCJ94379.1"/>
    </source>
</evidence>
<evidence type="ECO:0000313" key="2">
    <source>
        <dbReference type="Proteomes" id="UP000515561"/>
    </source>
</evidence>
<protein>
    <submittedName>
        <fullName evidence="1">Uncharacterized protein</fullName>
    </submittedName>
</protein>
<gene>
    <name evidence="1" type="ORF">acsn021_19480</name>
</gene>